<accession>A0A9P4QES1</accession>
<protein>
    <submittedName>
        <fullName evidence="1">Uncharacterized protein</fullName>
    </submittedName>
</protein>
<reference evidence="1" key="1">
    <citation type="journal article" date="2020" name="Stud. Mycol.">
        <title>101 Dothideomycetes genomes: a test case for predicting lifestyles and emergence of pathogens.</title>
        <authorList>
            <person name="Haridas S."/>
            <person name="Albert R."/>
            <person name="Binder M."/>
            <person name="Bloem J."/>
            <person name="Labutti K."/>
            <person name="Salamov A."/>
            <person name="Andreopoulos B."/>
            <person name="Baker S."/>
            <person name="Barry K."/>
            <person name="Bills G."/>
            <person name="Bluhm B."/>
            <person name="Cannon C."/>
            <person name="Castanera R."/>
            <person name="Culley D."/>
            <person name="Daum C."/>
            <person name="Ezra D."/>
            <person name="Gonzalez J."/>
            <person name="Henrissat B."/>
            <person name="Kuo A."/>
            <person name="Liang C."/>
            <person name="Lipzen A."/>
            <person name="Lutzoni F."/>
            <person name="Magnuson J."/>
            <person name="Mondo S."/>
            <person name="Nolan M."/>
            <person name="Ohm R."/>
            <person name="Pangilinan J."/>
            <person name="Park H.-J."/>
            <person name="Ramirez L."/>
            <person name="Alfaro M."/>
            <person name="Sun H."/>
            <person name="Tritt A."/>
            <person name="Yoshinaga Y."/>
            <person name="Zwiers L.-H."/>
            <person name="Turgeon B."/>
            <person name="Goodwin S."/>
            <person name="Spatafora J."/>
            <person name="Crous P."/>
            <person name="Grigoriev I."/>
        </authorList>
    </citation>
    <scope>NUCLEOTIDE SEQUENCE</scope>
    <source>
        <strain evidence="1">CBS 116435</strain>
    </source>
</reference>
<dbReference type="EMBL" id="MU003771">
    <property type="protein sequence ID" value="KAF2724510.1"/>
    <property type="molecule type" value="Genomic_DNA"/>
</dbReference>
<name>A0A9P4QES1_9PEZI</name>
<gene>
    <name evidence="1" type="ORF">K431DRAFT_145593</name>
</gene>
<comment type="caution">
    <text evidence="1">The sequence shown here is derived from an EMBL/GenBank/DDBJ whole genome shotgun (WGS) entry which is preliminary data.</text>
</comment>
<organism evidence="1 2">
    <name type="scientific">Polychaeton citri CBS 116435</name>
    <dbReference type="NCBI Taxonomy" id="1314669"/>
    <lineage>
        <taxon>Eukaryota</taxon>
        <taxon>Fungi</taxon>
        <taxon>Dikarya</taxon>
        <taxon>Ascomycota</taxon>
        <taxon>Pezizomycotina</taxon>
        <taxon>Dothideomycetes</taxon>
        <taxon>Dothideomycetidae</taxon>
        <taxon>Capnodiales</taxon>
        <taxon>Capnodiaceae</taxon>
        <taxon>Polychaeton</taxon>
    </lineage>
</organism>
<sequence length="165" mass="18162">MPYQAIPPVSLRCSAAPCALHTHLHVTSNHHILSPMSLCRIAFCRWHQSFAKRPALHSLPPWVWGRAGITIMPIPKDSSKISHPQLSPTLNSALWAVNLGSVGDRWSWRPLNCQVCKTGFHVKSQALQGGTHHRSQLVLLLGCLADMNQHGDCAVLCCKAGLLRT</sequence>
<dbReference type="Proteomes" id="UP000799441">
    <property type="component" value="Unassembled WGS sequence"/>
</dbReference>
<dbReference type="AlphaFoldDB" id="A0A9P4QES1"/>
<evidence type="ECO:0000313" key="2">
    <source>
        <dbReference type="Proteomes" id="UP000799441"/>
    </source>
</evidence>
<evidence type="ECO:0000313" key="1">
    <source>
        <dbReference type="EMBL" id="KAF2724510.1"/>
    </source>
</evidence>
<keyword evidence="2" id="KW-1185">Reference proteome</keyword>
<proteinExistence type="predicted"/>